<evidence type="ECO:0000256" key="1">
    <source>
        <dbReference type="ARBA" id="ARBA00001968"/>
    </source>
</evidence>
<comment type="cofactor">
    <cofactor evidence="1">
        <name>a divalent metal cation</name>
        <dbReference type="ChEBI" id="CHEBI:60240"/>
    </cofactor>
</comment>
<evidence type="ECO:0000256" key="3">
    <source>
        <dbReference type="SAM" id="MobiDB-lite"/>
    </source>
</evidence>
<evidence type="ECO:0000313" key="6">
    <source>
        <dbReference type="Proteomes" id="UP001627154"/>
    </source>
</evidence>
<organism evidence="5 6">
    <name type="scientific">Trichogramma kaykai</name>
    <dbReference type="NCBI Taxonomy" id="54128"/>
    <lineage>
        <taxon>Eukaryota</taxon>
        <taxon>Metazoa</taxon>
        <taxon>Ecdysozoa</taxon>
        <taxon>Arthropoda</taxon>
        <taxon>Hexapoda</taxon>
        <taxon>Insecta</taxon>
        <taxon>Pterygota</taxon>
        <taxon>Neoptera</taxon>
        <taxon>Endopterygota</taxon>
        <taxon>Hymenoptera</taxon>
        <taxon>Apocrita</taxon>
        <taxon>Proctotrupomorpha</taxon>
        <taxon>Chalcidoidea</taxon>
        <taxon>Trichogrammatidae</taxon>
        <taxon>Trichogramma</taxon>
    </lineage>
</organism>
<feature type="region of interest" description="Disordered" evidence="3">
    <location>
        <begin position="1"/>
        <end position="71"/>
    </location>
</feature>
<dbReference type="PANTHER" id="PTHR23080">
    <property type="entry name" value="THAP DOMAIN PROTEIN"/>
    <property type="match status" value="1"/>
</dbReference>
<evidence type="ECO:0000313" key="5">
    <source>
        <dbReference type="EMBL" id="KAL3386261.1"/>
    </source>
</evidence>
<feature type="compositionally biased region" description="Polar residues" evidence="3">
    <location>
        <begin position="60"/>
        <end position="71"/>
    </location>
</feature>
<gene>
    <name evidence="5" type="ORF">TKK_018139</name>
</gene>
<dbReference type="InterPro" id="IPR027806">
    <property type="entry name" value="HARBI1_dom"/>
</dbReference>
<sequence length="247" mass="26562">MPASSADAPPSSERSASASTLQTTAQPTGPSGSSPPLWRLTSVGTPPPPRTPRLGPSSLQSAITRSGDTTAANEIERAQRSDDLLANAESWSQYKHHKTIKVLIGITCQGSISFVSKAWGGRTSDKYIVENSGFLKHIIPGDLVLADRGFLIEDSLNSIGATLNIPAFTKGLNQLDPVDLEKTRNIANVRIHVERVIGALKQKYKILSGTLPIDMLYPDSHGVSFIDSVMLVCSVLYNLSPSIITWQ</sequence>
<dbReference type="AlphaFoldDB" id="A0ABD2W148"/>
<dbReference type="Pfam" id="PF13359">
    <property type="entry name" value="DDE_Tnp_4"/>
    <property type="match status" value="1"/>
</dbReference>
<protein>
    <recommendedName>
        <fullName evidence="4">DDE Tnp4 domain-containing protein</fullName>
    </recommendedName>
</protein>
<keyword evidence="6" id="KW-1185">Reference proteome</keyword>
<feature type="compositionally biased region" description="Polar residues" evidence="3">
    <location>
        <begin position="20"/>
        <end position="34"/>
    </location>
</feature>
<comment type="caution">
    <text evidence="5">The sequence shown here is derived from an EMBL/GenBank/DDBJ whole genome shotgun (WGS) entry which is preliminary data.</text>
</comment>
<keyword evidence="2" id="KW-0479">Metal-binding</keyword>
<feature type="domain" description="DDE Tnp4" evidence="4">
    <location>
        <begin position="78"/>
        <end position="238"/>
    </location>
</feature>
<dbReference type="Proteomes" id="UP001627154">
    <property type="component" value="Unassembled WGS sequence"/>
</dbReference>
<reference evidence="5 6" key="1">
    <citation type="journal article" date="2024" name="bioRxiv">
        <title>A reference genome for Trichogramma kaykai: A tiny desert-dwelling parasitoid wasp with competing sex-ratio distorters.</title>
        <authorList>
            <person name="Culotta J."/>
            <person name="Lindsey A.R."/>
        </authorList>
    </citation>
    <scope>NUCLEOTIDE SEQUENCE [LARGE SCALE GENOMIC DNA]</scope>
    <source>
        <strain evidence="5 6">KSX58</strain>
    </source>
</reference>
<evidence type="ECO:0000256" key="2">
    <source>
        <dbReference type="ARBA" id="ARBA00022723"/>
    </source>
</evidence>
<dbReference type="GO" id="GO:0046872">
    <property type="term" value="F:metal ion binding"/>
    <property type="evidence" value="ECO:0007669"/>
    <property type="project" value="UniProtKB-KW"/>
</dbReference>
<evidence type="ECO:0000259" key="4">
    <source>
        <dbReference type="Pfam" id="PF13359"/>
    </source>
</evidence>
<accession>A0ABD2W148</accession>
<dbReference type="EMBL" id="JBJJXI010000147">
    <property type="protein sequence ID" value="KAL3386261.1"/>
    <property type="molecule type" value="Genomic_DNA"/>
</dbReference>
<name>A0ABD2W148_9HYME</name>
<feature type="compositionally biased region" description="Low complexity" evidence="3">
    <location>
        <begin position="1"/>
        <end position="19"/>
    </location>
</feature>
<proteinExistence type="predicted"/>